<dbReference type="Proteomes" id="UP000006514">
    <property type="component" value="Unassembled WGS sequence"/>
</dbReference>
<feature type="compositionally biased region" description="Polar residues" evidence="1">
    <location>
        <begin position="1"/>
        <end position="18"/>
    </location>
</feature>
<name>J0WRZ4_AURST</name>
<protein>
    <submittedName>
        <fullName evidence="2">Uncharacterized protein</fullName>
    </submittedName>
</protein>
<gene>
    <name evidence="2" type="ORF">AURDEDRAFT_130974</name>
</gene>
<proteinExistence type="predicted"/>
<keyword evidence="3" id="KW-1185">Reference proteome</keyword>
<reference evidence="3" key="1">
    <citation type="journal article" date="2012" name="Science">
        <title>The Paleozoic origin of enzymatic lignin decomposition reconstructed from 31 fungal genomes.</title>
        <authorList>
            <person name="Floudas D."/>
            <person name="Binder M."/>
            <person name="Riley R."/>
            <person name="Barry K."/>
            <person name="Blanchette R.A."/>
            <person name="Henrissat B."/>
            <person name="Martinez A.T."/>
            <person name="Otillar R."/>
            <person name="Spatafora J.W."/>
            <person name="Yadav J.S."/>
            <person name="Aerts A."/>
            <person name="Benoit I."/>
            <person name="Boyd A."/>
            <person name="Carlson A."/>
            <person name="Copeland A."/>
            <person name="Coutinho P.M."/>
            <person name="de Vries R.P."/>
            <person name="Ferreira P."/>
            <person name="Findley K."/>
            <person name="Foster B."/>
            <person name="Gaskell J."/>
            <person name="Glotzer D."/>
            <person name="Gorecki P."/>
            <person name="Heitman J."/>
            <person name="Hesse C."/>
            <person name="Hori C."/>
            <person name="Igarashi K."/>
            <person name="Jurgens J.A."/>
            <person name="Kallen N."/>
            <person name="Kersten P."/>
            <person name="Kohler A."/>
            <person name="Kuees U."/>
            <person name="Kumar T.K.A."/>
            <person name="Kuo A."/>
            <person name="LaButti K."/>
            <person name="Larrondo L.F."/>
            <person name="Lindquist E."/>
            <person name="Ling A."/>
            <person name="Lombard V."/>
            <person name="Lucas S."/>
            <person name="Lundell T."/>
            <person name="Martin R."/>
            <person name="McLaughlin D.J."/>
            <person name="Morgenstern I."/>
            <person name="Morin E."/>
            <person name="Murat C."/>
            <person name="Nagy L.G."/>
            <person name="Nolan M."/>
            <person name="Ohm R.A."/>
            <person name="Patyshakuliyeva A."/>
            <person name="Rokas A."/>
            <person name="Ruiz-Duenas F.J."/>
            <person name="Sabat G."/>
            <person name="Salamov A."/>
            <person name="Samejima M."/>
            <person name="Schmutz J."/>
            <person name="Slot J.C."/>
            <person name="St John F."/>
            <person name="Stenlid J."/>
            <person name="Sun H."/>
            <person name="Sun S."/>
            <person name="Syed K."/>
            <person name="Tsang A."/>
            <person name="Wiebenga A."/>
            <person name="Young D."/>
            <person name="Pisabarro A."/>
            <person name="Eastwood D.C."/>
            <person name="Martin F."/>
            <person name="Cullen D."/>
            <person name="Grigoriev I.V."/>
            <person name="Hibbett D.S."/>
        </authorList>
    </citation>
    <scope>NUCLEOTIDE SEQUENCE [LARGE SCALE GENOMIC DNA]</scope>
    <source>
        <strain evidence="3">TFB10046</strain>
    </source>
</reference>
<evidence type="ECO:0000256" key="1">
    <source>
        <dbReference type="SAM" id="MobiDB-lite"/>
    </source>
</evidence>
<dbReference type="AlphaFoldDB" id="J0WRZ4"/>
<evidence type="ECO:0000313" key="2">
    <source>
        <dbReference type="EMBL" id="EJD34819.1"/>
    </source>
</evidence>
<sequence length="166" mass="18002">MSSYNLNVSYATSNTRGGQQDAPAASNVHQAPVYAPPPPPPHPAPLPVLPPMRCPDSPPPPVPPHVRPAHTYTIVPPVMRQVLNHPLYGHTSLAPIPPVQNHSGGARPRYNDAPFPPVPSHPDRRAPRPPPQMLVAYNCPHPDCAGRVLMVVSPQEHMWIAHGVRI</sequence>
<dbReference type="InParanoid" id="J0WRZ4"/>
<dbReference type="EMBL" id="JH687919">
    <property type="protein sequence ID" value="EJD34819.1"/>
    <property type="molecule type" value="Genomic_DNA"/>
</dbReference>
<evidence type="ECO:0000313" key="3">
    <source>
        <dbReference type="Proteomes" id="UP000006514"/>
    </source>
</evidence>
<feature type="compositionally biased region" description="Pro residues" evidence="1">
    <location>
        <begin position="34"/>
        <end position="60"/>
    </location>
</feature>
<dbReference type="KEGG" id="adl:AURDEDRAFT_130974"/>
<feature type="region of interest" description="Disordered" evidence="1">
    <location>
        <begin position="94"/>
        <end position="129"/>
    </location>
</feature>
<feature type="region of interest" description="Disordered" evidence="1">
    <location>
        <begin position="1"/>
        <end position="60"/>
    </location>
</feature>
<organism evidence="2 3">
    <name type="scientific">Auricularia subglabra (strain TFB-10046 / SS5)</name>
    <name type="common">White-rot fungus</name>
    <name type="synonym">Auricularia delicata (strain TFB10046)</name>
    <dbReference type="NCBI Taxonomy" id="717982"/>
    <lineage>
        <taxon>Eukaryota</taxon>
        <taxon>Fungi</taxon>
        <taxon>Dikarya</taxon>
        <taxon>Basidiomycota</taxon>
        <taxon>Agaricomycotina</taxon>
        <taxon>Agaricomycetes</taxon>
        <taxon>Auriculariales</taxon>
        <taxon>Auriculariaceae</taxon>
        <taxon>Auricularia</taxon>
    </lineage>
</organism>
<accession>J0WRZ4</accession>